<reference evidence="4" key="1">
    <citation type="journal article" date="2019" name="Int. J. Syst. Evol. Microbiol.">
        <title>The Global Catalogue of Microorganisms (GCM) 10K type strain sequencing project: providing services to taxonomists for standard genome sequencing and annotation.</title>
        <authorList>
            <consortium name="The Broad Institute Genomics Platform"/>
            <consortium name="The Broad Institute Genome Sequencing Center for Infectious Disease"/>
            <person name="Wu L."/>
            <person name="Ma J."/>
        </authorList>
    </citation>
    <scope>NUCLEOTIDE SEQUENCE [LARGE SCALE GENOMIC DNA]</scope>
    <source>
        <strain evidence="4">CCM 8653</strain>
    </source>
</reference>
<feature type="region of interest" description="Disordered" evidence="1">
    <location>
        <begin position="1"/>
        <end position="194"/>
    </location>
</feature>
<comment type="caution">
    <text evidence="3">The sequence shown here is derived from an EMBL/GenBank/DDBJ whole genome shotgun (WGS) entry which is preliminary data.</text>
</comment>
<dbReference type="Proteomes" id="UP000632535">
    <property type="component" value="Unassembled WGS sequence"/>
</dbReference>
<keyword evidence="2" id="KW-0812">Transmembrane</keyword>
<proteinExistence type="predicted"/>
<name>A0ABQ2B4D3_9MICO</name>
<gene>
    <name evidence="3" type="ORF">GCM10007368_16480</name>
</gene>
<evidence type="ECO:0000313" key="4">
    <source>
        <dbReference type="Proteomes" id="UP000632535"/>
    </source>
</evidence>
<keyword evidence="2" id="KW-0472">Membrane</keyword>
<evidence type="ECO:0000256" key="2">
    <source>
        <dbReference type="SAM" id="Phobius"/>
    </source>
</evidence>
<feature type="compositionally biased region" description="Low complexity" evidence="1">
    <location>
        <begin position="227"/>
        <end position="245"/>
    </location>
</feature>
<organism evidence="3 4">
    <name type="scientific">Isoptericola cucumis</name>
    <dbReference type="NCBI Taxonomy" id="1776856"/>
    <lineage>
        <taxon>Bacteria</taxon>
        <taxon>Bacillati</taxon>
        <taxon>Actinomycetota</taxon>
        <taxon>Actinomycetes</taxon>
        <taxon>Micrococcales</taxon>
        <taxon>Promicromonosporaceae</taxon>
        <taxon>Isoptericola</taxon>
    </lineage>
</organism>
<dbReference type="EMBL" id="BMDG01000005">
    <property type="protein sequence ID" value="GGI07503.1"/>
    <property type="molecule type" value="Genomic_DNA"/>
</dbReference>
<keyword evidence="4" id="KW-1185">Reference proteome</keyword>
<keyword evidence="2" id="KW-1133">Transmembrane helix</keyword>
<evidence type="ECO:0000313" key="3">
    <source>
        <dbReference type="EMBL" id="GGI07503.1"/>
    </source>
</evidence>
<feature type="region of interest" description="Disordered" evidence="1">
    <location>
        <begin position="227"/>
        <end position="256"/>
    </location>
</feature>
<feature type="compositionally biased region" description="Pro residues" evidence="1">
    <location>
        <begin position="67"/>
        <end position="120"/>
    </location>
</feature>
<accession>A0ABQ2B4D3</accession>
<feature type="compositionally biased region" description="Low complexity" evidence="1">
    <location>
        <begin position="121"/>
        <end position="183"/>
    </location>
</feature>
<protein>
    <submittedName>
        <fullName evidence="3">Uncharacterized protein</fullName>
    </submittedName>
</protein>
<dbReference type="RefSeq" id="WP_188523217.1">
    <property type="nucleotide sequence ID" value="NZ_BMDG01000005.1"/>
</dbReference>
<feature type="compositionally biased region" description="Pro residues" evidence="1">
    <location>
        <begin position="1"/>
        <end position="13"/>
    </location>
</feature>
<evidence type="ECO:0000256" key="1">
    <source>
        <dbReference type="SAM" id="MobiDB-lite"/>
    </source>
</evidence>
<sequence length="372" mass="37663">MSGTVPPPPPPPGPDDRPTAASDGSGVRRVTSAYHRPPSIDPAADGGQDPQPTAAIGAGDATASYAPVPPAPPQPTTHAPVPPAPQPTAHAPVPPAPQQPAAAPAPPVYQPTQQLPPTPAAPGYTAPQGYAEQQGYPAPQGYAAQPGYAQPGYAQQGYAQQPAPQQGYPPQGQYAPAAGYPAAAVPPPPEPPRKRRLSAGWIAFIAVDVVLLVMAVAFAVQIFTSSSPQAPAESAPPEAAASPTEEATEEPPPEREELARFASPSANITCTMYADGVSCGIAELDQQPAPVEGCAGTTGYVVTVDGEGQVALPCVPADEQPTAAGGDLDVVEYGETVTEGDFTCTSEQTGMSCTHDPTGKGFSLARAGIGTR</sequence>
<feature type="transmembrane region" description="Helical" evidence="2">
    <location>
        <begin position="201"/>
        <end position="223"/>
    </location>
</feature>